<reference evidence="1" key="1">
    <citation type="submission" date="2018-05" db="EMBL/GenBank/DDBJ databases">
        <authorList>
            <person name="Lanie J.A."/>
            <person name="Ng W.-L."/>
            <person name="Kazmierczak K.M."/>
            <person name="Andrzejewski T.M."/>
            <person name="Davidsen T.M."/>
            <person name="Wayne K.J."/>
            <person name="Tettelin H."/>
            <person name="Glass J.I."/>
            <person name="Rusch D."/>
            <person name="Podicherti R."/>
            <person name="Tsui H.-C.T."/>
            <person name="Winkler M.E."/>
        </authorList>
    </citation>
    <scope>NUCLEOTIDE SEQUENCE</scope>
</reference>
<name>A0A382XK11_9ZZZZ</name>
<feature type="non-terminal residue" evidence="1">
    <location>
        <position position="88"/>
    </location>
</feature>
<organism evidence="1">
    <name type="scientific">marine metagenome</name>
    <dbReference type="NCBI Taxonomy" id="408172"/>
    <lineage>
        <taxon>unclassified sequences</taxon>
        <taxon>metagenomes</taxon>
        <taxon>ecological metagenomes</taxon>
    </lineage>
</organism>
<protein>
    <submittedName>
        <fullName evidence="1">Uncharacterized protein</fullName>
    </submittedName>
</protein>
<gene>
    <name evidence="1" type="ORF">METZ01_LOCUS424147</name>
</gene>
<sequence length="88" mass="9976">MSSTSENSILCPEDSQGYFNLHCPSCAGEEFKVIPLSGKDGEFFVRIICHNCGEHLFFQTPYSLSSKIESDKVDDTNKLKYISYLQKE</sequence>
<proteinExistence type="predicted"/>
<dbReference type="AlphaFoldDB" id="A0A382XK11"/>
<accession>A0A382XK11</accession>
<dbReference type="EMBL" id="UINC01168319">
    <property type="protein sequence ID" value="SVD71293.1"/>
    <property type="molecule type" value="Genomic_DNA"/>
</dbReference>
<evidence type="ECO:0000313" key="1">
    <source>
        <dbReference type="EMBL" id="SVD71293.1"/>
    </source>
</evidence>